<dbReference type="Proteomes" id="UP000308349">
    <property type="component" value="Unassembled WGS sequence"/>
</dbReference>
<dbReference type="Gene3D" id="3.40.50.150">
    <property type="entry name" value="Vaccinia Virus protein VP39"/>
    <property type="match status" value="1"/>
</dbReference>
<dbReference type="AlphaFoldDB" id="A0A5R8PEK0"/>
<dbReference type="RefSeq" id="WP_138456403.1">
    <property type="nucleotide sequence ID" value="NZ_VBUU01000011.1"/>
</dbReference>
<keyword evidence="2" id="KW-0489">Methyltransferase</keyword>
<proteinExistence type="predicted"/>
<accession>A0A5R8PEK0</accession>
<gene>
    <name evidence="2" type="ORF">FEK35_12865</name>
</gene>
<name>A0A5R8PEK0_9NOCA</name>
<dbReference type="SUPFAM" id="SSF53335">
    <property type="entry name" value="S-adenosyl-L-methionine-dependent methyltransferases"/>
    <property type="match status" value="1"/>
</dbReference>
<dbReference type="InterPro" id="IPR029063">
    <property type="entry name" value="SAM-dependent_MTases_sf"/>
</dbReference>
<reference evidence="2 3" key="1">
    <citation type="submission" date="2019-05" db="EMBL/GenBank/DDBJ databases">
        <title>Genomes sequences of two Nocardia cyriacigeorgica environmental isolates, type strains Nocardia asteroides ATCC 19247 and Nocardia cyriacigeorgica DSM 44484.</title>
        <authorList>
            <person name="Vautrin F."/>
            <person name="Bergeron E."/>
            <person name="Dubost A."/>
            <person name="Abrouk D."/>
            <person name="Rodriguez Nava V."/>
            <person name="Pujic P."/>
        </authorList>
    </citation>
    <scope>NUCLEOTIDE SEQUENCE [LARGE SCALE GENOMIC DNA]</scope>
    <source>
        <strain evidence="2 3">EML 1456</strain>
    </source>
</reference>
<dbReference type="OrthoDB" id="9787807at2"/>
<evidence type="ECO:0000313" key="3">
    <source>
        <dbReference type="Proteomes" id="UP000308349"/>
    </source>
</evidence>
<dbReference type="GO" id="GO:0032259">
    <property type="term" value="P:methylation"/>
    <property type="evidence" value="ECO:0007669"/>
    <property type="project" value="UniProtKB-KW"/>
</dbReference>
<keyword evidence="2" id="KW-0808">Transferase</keyword>
<feature type="domain" description="Methyltransferase type 11" evidence="1">
    <location>
        <begin position="120"/>
        <end position="176"/>
    </location>
</feature>
<sequence>MTTSHSEGFGDILLSSRSSAEYRAMFALTDTDLTRRILDCPSGGAAFAADVCDGGGDVTACDIAYFDRPPGELGALAMTEADRGSDYVRAHREQYRWTFFDDPADHRRSRTTSAQRFAADIRRNPHRYIAGTLPTLPFDDDSFDLALSSHLLFSYADDLDYAFHLAAIRELMRVTHDEVRIFPLVAVGSSQPYARLNELIAELGTHGIASRVVDSRYEFQVGGHRTLVCRKAEGSLRR</sequence>
<dbReference type="GO" id="GO:0008757">
    <property type="term" value="F:S-adenosylmethionine-dependent methyltransferase activity"/>
    <property type="evidence" value="ECO:0007669"/>
    <property type="project" value="InterPro"/>
</dbReference>
<dbReference type="EMBL" id="VBUU01000011">
    <property type="protein sequence ID" value="TLG10814.1"/>
    <property type="molecule type" value="Genomic_DNA"/>
</dbReference>
<evidence type="ECO:0000259" key="1">
    <source>
        <dbReference type="Pfam" id="PF08241"/>
    </source>
</evidence>
<comment type="caution">
    <text evidence="2">The sequence shown here is derived from an EMBL/GenBank/DDBJ whole genome shotgun (WGS) entry which is preliminary data.</text>
</comment>
<dbReference type="Pfam" id="PF08241">
    <property type="entry name" value="Methyltransf_11"/>
    <property type="match status" value="1"/>
</dbReference>
<organism evidence="2 3">
    <name type="scientific">Nocardia cyriacigeorgica</name>
    <dbReference type="NCBI Taxonomy" id="135487"/>
    <lineage>
        <taxon>Bacteria</taxon>
        <taxon>Bacillati</taxon>
        <taxon>Actinomycetota</taxon>
        <taxon>Actinomycetes</taxon>
        <taxon>Mycobacteriales</taxon>
        <taxon>Nocardiaceae</taxon>
        <taxon>Nocardia</taxon>
    </lineage>
</organism>
<evidence type="ECO:0000313" key="2">
    <source>
        <dbReference type="EMBL" id="TLG10814.1"/>
    </source>
</evidence>
<protein>
    <submittedName>
        <fullName evidence="2">Class I SAM-dependent methyltransferase</fullName>
    </submittedName>
</protein>
<dbReference type="InterPro" id="IPR013216">
    <property type="entry name" value="Methyltransf_11"/>
</dbReference>